<evidence type="ECO:0000259" key="1">
    <source>
        <dbReference type="Pfam" id="PF01705"/>
    </source>
</evidence>
<dbReference type="WBParaSite" id="nRc.2.0.1.t45997-RA">
    <property type="protein sequence ID" value="nRc.2.0.1.t45997-RA"/>
    <property type="gene ID" value="nRc.2.0.1.g45997"/>
</dbReference>
<organism evidence="2 3">
    <name type="scientific">Romanomermis culicivorax</name>
    <name type="common">Nematode worm</name>
    <dbReference type="NCBI Taxonomy" id="13658"/>
    <lineage>
        <taxon>Eukaryota</taxon>
        <taxon>Metazoa</taxon>
        <taxon>Ecdysozoa</taxon>
        <taxon>Nematoda</taxon>
        <taxon>Enoplea</taxon>
        <taxon>Dorylaimia</taxon>
        <taxon>Mermithida</taxon>
        <taxon>Mermithoidea</taxon>
        <taxon>Mermithidae</taxon>
        <taxon>Romanomermis</taxon>
    </lineage>
</organism>
<proteinExistence type="predicted"/>
<dbReference type="AlphaFoldDB" id="A0A915L5G4"/>
<feature type="domain" description="CX" evidence="1">
    <location>
        <begin position="199"/>
        <end position="248"/>
    </location>
</feature>
<name>A0A915L5G4_ROMCU</name>
<keyword evidence="2" id="KW-1185">Reference proteome</keyword>
<dbReference type="Proteomes" id="UP000887565">
    <property type="component" value="Unplaced"/>
</dbReference>
<evidence type="ECO:0000313" key="3">
    <source>
        <dbReference type="WBParaSite" id="nRc.2.0.1.t45997-RA"/>
    </source>
</evidence>
<evidence type="ECO:0000313" key="2">
    <source>
        <dbReference type="Proteomes" id="UP000887565"/>
    </source>
</evidence>
<sequence>MAFQQGHLLEVSLILSISSLVDNNQDSFDEQWEKLNREMAQRFREHRERINARKNRVGLGGYSITGSTVNTDLSLRRGGTSTWSTASSSSIKEMLNRATVIPPRPAIRHGDGGYIYDVRKKHTFFHGTMRSSYVNHNGYHDGYPGPLTDGSIPIAKFVHKPIIKSPFVYYPDYGRHYFYGYSNYDEHFYDAVGDDKLASDAPWVCRYEIAHNDTHFKNMAFENGTKVAEIVYECDAGSEYCCNGLDCCVRDAGAWLWWQIL</sequence>
<accession>A0A915L5G4</accession>
<dbReference type="InterPro" id="IPR002619">
    <property type="entry name" value="CX"/>
</dbReference>
<reference evidence="3" key="1">
    <citation type="submission" date="2022-11" db="UniProtKB">
        <authorList>
            <consortium name="WormBaseParasite"/>
        </authorList>
    </citation>
    <scope>IDENTIFICATION</scope>
</reference>
<protein>
    <submittedName>
        <fullName evidence="3">CX domain-containing protein</fullName>
    </submittedName>
</protein>
<dbReference type="Pfam" id="PF01705">
    <property type="entry name" value="CX"/>
    <property type="match status" value="1"/>
</dbReference>